<sequence length="108" mass="11973">MGLHGYSVVTSTEQSGLMSVQRPTPPTPRANHETRSATRNLRTHALASNVVRLYRISCGTPFHRLSIPLANRQLRPDPTHYWPEISTLAVGRRLNSANTLPKYAGMPA</sequence>
<evidence type="ECO:0000313" key="2">
    <source>
        <dbReference type="EMBL" id="EMC95564.1"/>
    </source>
</evidence>
<evidence type="ECO:0000313" key="3">
    <source>
        <dbReference type="Proteomes" id="UP000011761"/>
    </source>
</evidence>
<dbReference type="HOGENOM" id="CLU_2196447_0_0_1"/>
<protein>
    <submittedName>
        <fullName evidence="2">Uncharacterized protein</fullName>
    </submittedName>
</protein>
<name>M2N908_BAUPA</name>
<reference evidence="2 3" key="1">
    <citation type="journal article" date="2012" name="PLoS Pathog.">
        <title>Diverse lifestyles and strategies of plant pathogenesis encoded in the genomes of eighteen Dothideomycetes fungi.</title>
        <authorList>
            <person name="Ohm R.A."/>
            <person name="Feau N."/>
            <person name="Henrissat B."/>
            <person name="Schoch C.L."/>
            <person name="Horwitz B.A."/>
            <person name="Barry K.W."/>
            <person name="Condon B.J."/>
            <person name="Copeland A.C."/>
            <person name="Dhillon B."/>
            <person name="Glaser F."/>
            <person name="Hesse C.N."/>
            <person name="Kosti I."/>
            <person name="LaButti K."/>
            <person name="Lindquist E.A."/>
            <person name="Lucas S."/>
            <person name="Salamov A.A."/>
            <person name="Bradshaw R.E."/>
            <person name="Ciuffetti L."/>
            <person name="Hamelin R.C."/>
            <person name="Kema G.H.J."/>
            <person name="Lawrence C."/>
            <person name="Scott J.A."/>
            <person name="Spatafora J.W."/>
            <person name="Turgeon B.G."/>
            <person name="de Wit P.J.G.M."/>
            <person name="Zhong S."/>
            <person name="Goodwin S.B."/>
            <person name="Grigoriev I.V."/>
        </authorList>
    </citation>
    <scope>NUCLEOTIDE SEQUENCE [LARGE SCALE GENOMIC DNA]</scope>
    <source>
        <strain evidence="2 3">UAMH 10762</strain>
    </source>
</reference>
<dbReference type="AlphaFoldDB" id="M2N908"/>
<accession>M2N908</accession>
<keyword evidence="3" id="KW-1185">Reference proteome</keyword>
<dbReference type="Proteomes" id="UP000011761">
    <property type="component" value="Unassembled WGS sequence"/>
</dbReference>
<gene>
    <name evidence="2" type="ORF">BAUCODRAFT_494030</name>
</gene>
<feature type="region of interest" description="Disordered" evidence="1">
    <location>
        <begin position="1"/>
        <end position="37"/>
    </location>
</feature>
<feature type="compositionally biased region" description="Polar residues" evidence="1">
    <location>
        <begin position="8"/>
        <end position="22"/>
    </location>
</feature>
<dbReference type="GeneID" id="19114886"/>
<dbReference type="EMBL" id="KB445556">
    <property type="protein sequence ID" value="EMC95564.1"/>
    <property type="molecule type" value="Genomic_DNA"/>
</dbReference>
<dbReference type="RefSeq" id="XP_007677043.1">
    <property type="nucleotide sequence ID" value="XM_007678853.1"/>
</dbReference>
<organism evidence="2 3">
    <name type="scientific">Baudoinia panamericana (strain UAMH 10762)</name>
    <name type="common">Angels' share fungus</name>
    <name type="synonym">Baudoinia compniacensis (strain UAMH 10762)</name>
    <dbReference type="NCBI Taxonomy" id="717646"/>
    <lineage>
        <taxon>Eukaryota</taxon>
        <taxon>Fungi</taxon>
        <taxon>Dikarya</taxon>
        <taxon>Ascomycota</taxon>
        <taxon>Pezizomycotina</taxon>
        <taxon>Dothideomycetes</taxon>
        <taxon>Dothideomycetidae</taxon>
        <taxon>Mycosphaerellales</taxon>
        <taxon>Teratosphaeriaceae</taxon>
        <taxon>Baudoinia</taxon>
    </lineage>
</organism>
<proteinExistence type="predicted"/>
<dbReference type="KEGG" id="bcom:BAUCODRAFT_494030"/>
<evidence type="ECO:0000256" key="1">
    <source>
        <dbReference type="SAM" id="MobiDB-lite"/>
    </source>
</evidence>